<gene>
    <name evidence="3" type="ORF">FHX34_102218</name>
</gene>
<feature type="transmembrane region" description="Helical" evidence="2">
    <location>
        <begin position="50"/>
        <end position="69"/>
    </location>
</feature>
<dbReference type="RefSeq" id="WP_145830817.1">
    <property type="nucleotide sequence ID" value="NZ_BOMX01000036.1"/>
</dbReference>
<proteinExistence type="predicted"/>
<keyword evidence="2" id="KW-0472">Membrane</keyword>
<dbReference type="Proteomes" id="UP000320239">
    <property type="component" value="Unassembled WGS sequence"/>
</dbReference>
<reference evidence="3 4" key="1">
    <citation type="submission" date="2019-06" db="EMBL/GenBank/DDBJ databases">
        <title>Sequencing the genomes of 1000 actinobacteria strains.</title>
        <authorList>
            <person name="Klenk H.-P."/>
        </authorList>
    </citation>
    <scope>NUCLEOTIDE SEQUENCE [LARGE SCALE GENOMIC DNA]</scope>
    <source>
        <strain evidence="3 4">DSM 43866</strain>
    </source>
</reference>
<feature type="transmembrane region" description="Helical" evidence="2">
    <location>
        <begin position="27"/>
        <end position="44"/>
    </location>
</feature>
<evidence type="ECO:0000256" key="2">
    <source>
        <dbReference type="SAM" id="Phobius"/>
    </source>
</evidence>
<keyword evidence="2" id="KW-0812">Transmembrane</keyword>
<name>A0A561WII6_ACTTI</name>
<keyword evidence="2" id="KW-1133">Transmembrane helix</keyword>
<dbReference type="AlphaFoldDB" id="A0A561WII6"/>
<keyword evidence="4" id="KW-1185">Reference proteome</keyword>
<sequence length="86" mass="9056">MSRSVTPPYQQNDPSPGVGDRRGRRRVVIFVVVAFVGAALLATGSDLESVLLALLGLGLVAASVARWVVDDVPLPGAISFVQDVNR</sequence>
<accession>A0A561WII6</accession>
<evidence type="ECO:0000313" key="4">
    <source>
        <dbReference type="Proteomes" id="UP000320239"/>
    </source>
</evidence>
<comment type="caution">
    <text evidence="3">The sequence shown here is derived from an EMBL/GenBank/DDBJ whole genome shotgun (WGS) entry which is preliminary data.</text>
</comment>
<feature type="region of interest" description="Disordered" evidence="1">
    <location>
        <begin position="1"/>
        <end position="21"/>
    </location>
</feature>
<dbReference type="EMBL" id="VIWY01000002">
    <property type="protein sequence ID" value="TWG23668.1"/>
    <property type="molecule type" value="Genomic_DNA"/>
</dbReference>
<feature type="compositionally biased region" description="Polar residues" evidence="1">
    <location>
        <begin position="1"/>
        <end position="14"/>
    </location>
</feature>
<protein>
    <submittedName>
        <fullName evidence="3">Uncharacterized protein</fullName>
    </submittedName>
</protein>
<evidence type="ECO:0000313" key="3">
    <source>
        <dbReference type="EMBL" id="TWG23668.1"/>
    </source>
</evidence>
<evidence type="ECO:0000256" key="1">
    <source>
        <dbReference type="SAM" id="MobiDB-lite"/>
    </source>
</evidence>
<organism evidence="3 4">
    <name type="scientific">Actinoplanes teichomyceticus</name>
    <dbReference type="NCBI Taxonomy" id="1867"/>
    <lineage>
        <taxon>Bacteria</taxon>
        <taxon>Bacillati</taxon>
        <taxon>Actinomycetota</taxon>
        <taxon>Actinomycetes</taxon>
        <taxon>Micromonosporales</taxon>
        <taxon>Micromonosporaceae</taxon>
        <taxon>Actinoplanes</taxon>
    </lineage>
</organism>